<evidence type="ECO:0000256" key="9">
    <source>
        <dbReference type="SAM" id="Phobius"/>
    </source>
</evidence>
<dbReference type="SUPFAM" id="SSF55874">
    <property type="entry name" value="ATPase domain of HSP90 chaperone/DNA topoisomerase II/histidine kinase"/>
    <property type="match status" value="1"/>
</dbReference>
<evidence type="ECO:0000256" key="6">
    <source>
        <dbReference type="ARBA" id="ARBA00022989"/>
    </source>
</evidence>
<dbReference type="Gene3D" id="3.30.450.20">
    <property type="entry name" value="PAS domain"/>
    <property type="match status" value="1"/>
</dbReference>
<dbReference type="CDD" id="cd06225">
    <property type="entry name" value="HAMP"/>
    <property type="match status" value="1"/>
</dbReference>
<dbReference type="STRING" id="531814.SAMN04487944_10398"/>
<name>A0A1H9NEG2_9BACI</name>
<evidence type="ECO:0000259" key="10">
    <source>
        <dbReference type="PROSITE" id="PS50885"/>
    </source>
</evidence>
<keyword evidence="2" id="KW-1003">Cell membrane</keyword>
<dbReference type="InterPro" id="IPR036890">
    <property type="entry name" value="HATPase_C_sf"/>
</dbReference>
<evidence type="ECO:0000256" key="2">
    <source>
        <dbReference type="ARBA" id="ARBA00022475"/>
    </source>
</evidence>
<keyword evidence="6 9" id="KW-1133">Transmembrane helix</keyword>
<dbReference type="PANTHER" id="PTHR34220:SF7">
    <property type="entry name" value="SENSOR HISTIDINE KINASE YPDA"/>
    <property type="match status" value="1"/>
</dbReference>
<keyword evidence="5 9" id="KW-0812">Transmembrane</keyword>
<dbReference type="SUPFAM" id="SSF158472">
    <property type="entry name" value="HAMP domain-like"/>
    <property type="match status" value="1"/>
</dbReference>
<dbReference type="Pfam" id="PF02743">
    <property type="entry name" value="dCache_1"/>
    <property type="match status" value="1"/>
</dbReference>
<keyword evidence="11" id="KW-0418">Kinase</keyword>
<feature type="coiled-coil region" evidence="8">
    <location>
        <begin position="40"/>
        <end position="67"/>
    </location>
</feature>
<dbReference type="AlphaFoldDB" id="A0A1H9NEG2"/>
<dbReference type="Gene3D" id="1.10.8.500">
    <property type="entry name" value="HAMP domain in histidine kinase"/>
    <property type="match status" value="1"/>
</dbReference>
<dbReference type="InterPro" id="IPR010559">
    <property type="entry name" value="Sig_transdc_His_kin_internal"/>
</dbReference>
<gene>
    <name evidence="11" type="ORF">SAMN04487944_10398</name>
</gene>
<reference evidence="11 12" key="1">
    <citation type="submission" date="2016-10" db="EMBL/GenBank/DDBJ databases">
        <authorList>
            <person name="de Groot N.N."/>
        </authorList>
    </citation>
    <scope>NUCLEOTIDE SEQUENCE [LARGE SCALE GENOMIC DNA]</scope>
    <source>
        <strain evidence="11 12">CGMCC 1.7727</strain>
    </source>
</reference>
<comment type="subcellular location">
    <subcellularLocation>
        <location evidence="1">Cell membrane</location>
        <topology evidence="1">Multi-pass membrane protein</topology>
    </subcellularLocation>
</comment>
<dbReference type="RefSeq" id="WP_175480354.1">
    <property type="nucleotide sequence ID" value="NZ_FOGL01000003.1"/>
</dbReference>
<dbReference type="EMBL" id="FOGL01000003">
    <property type="protein sequence ID" value="SER34241.1"/>
    <property type="molecule type" value="Genomic_DNA"/>
</dbReference>
<evidence type="ECO:0000256" key="3">
    <source>
        <dbReference type="ARBA" id="ARBA00022553"/>
    </source>
</evidence>
<dbReference type="InterPro" id="IPR033479">
    <property type="entry name" value="dCache_1"/>
</dbReference>
<dbReference type="Pfam" id="PF06580">
    <property type="entry name" value="His_kinase"/>
    <property type="match status" value="1"/>
</dbReference>
<evidence type="ECO:0000256" key="5">
    <source>
        <dbReference type="ARBA" id="ARBA00022692"/>
    </source>
</evidence>
<keyword evidence="4" id="KW-0808">Transferase</keyword>
<dbReference type="Pfam" id="PF00672">
    <property type="entry name" value="HAMP"/>
    <property type="match status" value="1"/>
</dbReference>
<feature type="domain" description="HAMP" evidence="10">
    <location>
        <begin position="312"/>
        <end position="364"/>
    </location>
</feature>
<organism evidence="11 12">
    <name type="scientific">Gracilibacillus ureilyticus</name>
    <dbReference type="NCBI Taxonomy" id="531814"/>
    <lineage>
        <taxon>Bacteria</taxon>
        <taxon>Bacillati</taxon>
        <taxon>Bacillota</taxon>
        <taxon>Bacilli</taxon>
        <taxon>Bacillales</taxon>
        <taxon>Bacillaceae</taxon>
        <taxon>Gracilibacillus</taxon>
    </lineage>
</organism>
<evidence type="ECO:0000313" key="11">
    <source>
        <dbReference type="EMBL" id="SER34241.1"/>
    </source>
</evidence>
<evidence type="ECO:0000256" key="4">
    <source>
        <dbReference type="ARBA" id="ARBA00022679"/>
    </source>
</evidence>
<dbReference type="GO" id="GO:0000155">
    <property type="term" value="F:phosphorelay sensor kinase activity"/>
    <property type="evidence" value="ECO:0007669"/>
    <property type="project" value="InterPro"/>
</dbReference>
<dbReference type="PROSITE" id="PS50885">
    <property type="entry name" value="HAMP"/>
    <property type="match status" value="1"/>
</dbReference>
<evidence type="ECO:0000256" key="7">
    <source>
        <dbReference type="ARBA" id="ARBA00023136"/>
    </source>
</evidence>
<accession>A0A1H9NEG2</accession>
<dbReference type="PANTHER" id="PTHR34220">
    <property type="entry name" value="SENSOR HISTIDINE KINASE YPDA"/>
    <property type="match status" value="1"/>
</dbReference>
<dbReference type="InterPro" id="IPR003660">
    <property type="entry name" value="HAMP_dom"/>
</dbReference>
<dbReference type="Gene3D" id="3.30.565.10">
    <property type="entry name" value="Histidine kinase-like ATPase, C-terminal domain"/>
    <property type="match status" value="1"/>
</dbReference>
<keyword evidence="12" id="KW-1185">Reference proteome</keyword>
<feature type="transmembrane region" description="Helical" evidence="9">
    <location>
        <begin position="291"/>
        <end position="313"/>
    </location>
</feature>
<keyword evidence="8" id="KW-0175">Coiled coil</keyword>
<dbReference type="InterPro" id="IPR050640">
    <property type="entry name" value="Bact_2-comp_sensor_kinase"/>
</dbReference>
<evidence type="ECO:0000256" key="1">
    <source>
        <dbReference type="ARBA" id="ARBA00004651"/>
    </source>
</evidence>
<evidence type="ECO:0000313" key="12">
    <source>
        <dbReference type="Proteomes" id="UP000199687"/>
    </source>
</evidence>
<sequence length="581" mass="67588">MFRHWSLRKKFIFVFFVLITLPTILFGSLIYYQATDVFKDQAIENINARLEKNNENLLENLRTIENISSFMIYDESFRTFFTTPEEDVIVAREAENDIKGFFTFQIMSNEYIDSIKLINENGDVLNFGNPVRGSELSLRREAVANEGEPVWSNTYELYSDWSGSHHVISLTRIINDINHISEPIGMARIRLDEEQLYNRIEVDARQQGNFFVLAKNGEVVLHPNREFAGELYPEQDVIDLVVHHNKKNSVYETDGEKFLIVKQSIPGTNWISVIMVNQDDVVQSLYNIRSLIVYMVIILAILGVIAFIGFYLWHIKPILALTEQTKQLEKGNFSAKVNVNSKDEIGRLGTRFNQMVVTIQKYIDREYKLKIKQKESELKALQSQIDPHFLYNTLDMIRWTARMENAMETSKLIERLSKMFRMNLNKGRMWVTLREELLYIENYLELQRSRMGERLKYCIYYDEQIKDTKIMKQLLQPVVENSILHGFKDLSGTGEIYIRCYLFGKNILIDVIDNGAGFAASDTDQIRDGFALENIQERLNLATGEDSEVKQKSVEKGAWVQIKIPLYDIMEGNKKESGENK</sequence>
<protein>
    <submittedName>
        <fullName evidence="11">Two-component system, sensor histidine kinase YesM</fullName>
    </submittedName>
</protein>
<dbReference type="Proteomes" id="UP000199687">
    <property type="component" value="Unassembled WGS sequence"/>
</dbReference>
<keyword evidence="7 9" id="KW-0472">Membrane</keyword>
<dbReference type="GO" id="GO:0005886">
    <property type="term" value="C:plasma membrane"/>
    <property type="evidence" value="ECO:0007669"/>
    <property type="project" value="UniProtKB-SubCell"/>
</dbReference>
<evidence type="ECO:0000256" key="8">
    <source>
        <dbReference type="SAM" id="Coils"/>
    </source>
</evidence>
<dbReference type="SMART" id="SM00304">
    <property type="entry name" value="HAMP"/>
    <property type="match status" value="1"/>
</dbReference>
<proteinExistence type="predicted"/>
<keyword evidence="3" id="KW-0597">Phosphoprotein</keyword>
<feature type="transmembrane region" description="Helical" evidence="9">
    <location>
        <begin position="12"/>
        <end position="32"/>
    </location>
</feature>